<dbReference type="RefSeq" id="WP_243800466.1">
    <property type="nucleotide sequence ID" value="NZ_CP094669.1"/>
</dbReference>
<evidence type="ECO:0000256" key="1">
    <source>
        <dbReference type="SAM" id="SignalP"/>
    </source>
</evidence>
<proteinExistence type="predicted"/>
<accession>A0ABY4D0V7</accession>
<dbReference type="InterPro" id="IPR008928">
    <property type="entry name" value="6-hairpin_glycosidase_sf"/>
</dbReference>
<dbReference type="Gene3D" id="1.50.10.10">
    <property type="match status" value="1"/>
</dbReference>
<evidence type="ECO:0000259" key="3">
    <source>
        <dbReference type="Pfam" id="PF22422"/>
    </source>
</evidence>
<protein>
    <submittedName>
        <fullName evidence="4">Alpha,alpha-trehalase</fullName>
    </submittedName>
</protein>
<keyword evidence="5" id="KW-1185">Reference proteome</keyword>
<keyword evidence="1" id="KW-0732">Signal</keyword>
<sequence>MRLQTKALLFFLGFLNWQAPNAAVAQQRPPFVLTTDKLRSSVAWFNSMDQETVVNHVPNAQAADWLAEQVPLFECPDSLLQQTYYYRWWTYRKHLKQTPDGYVFTEFITPMNHAGKHNTISSALGHHLNEGRWLHDPQYIDQYLRFWLFADPKQPKPKLRAFSSWLQDAVYSMYLVNPNKALVQELLPVLNTDYRQWEKEKMLPNGMFWQFDVRDAMEESISGSRKEKNVRPTINSYMYGNAKAMSAMAKLVKNDTLQTRYAQKAKQLRADVQRTLWDEKGTFFKVQYEKGGLCEAREELGYIPWYFSLPADKPTYAKQWTHLTDTAGFRAPWGITTAERRAPGFRTHGSGHGCEWDGAVWPYATTQTLKGLANLLTEYKNQDGMSAQVYFDELRKYAQSHQKNGVPYIGEYQDEKNGEWLKGDNPRSSYYNHSGFADLIITGLVGLKPRPDNVVELFPLVPQGKWDYFCLDQVRYHGRLLTVLWDKTGAKYNKGQGLRIFADGKEIYHGKELKKVTAKLPS</sequence>
<evidence type="ECO:0000313" key="5">
    <source>
        <dbReference type="Proteomes" id="UP000831113"/>
    </source>
</evidence>
<feature type="domain" description="Glycoside hydrolase family 65 C-terminal" evidence="2">
    <location>
        <begin position="452"/>
        <end position="507"/>
    </location>
</feature>
<name>A0ABY4D0V7_9BACT</name>
<dbReference type="InterPro" id="IPR054491">
    <property type="entry name" value="MGH1-like_GH"/>
</dbReference>
<feature type="signal peptide" evidence="1">
    <location>
        <begin position="1"/>
        <end position="22"/>
    </location>
</feature>
<feature type="domain" description="Mannosylglycerate hydrolase MGH1-like glycoside hydrolase" evidence="3">
    <location>
        <begin position="117"/>
        <end position="434"/>
    </location>
</feature>
<dbReference type="InterPro" id="IPR012341">
    <property type="entry name" value="6hp_glycosidase-like_sf"/>
</dbReference>
<reference evidence="4 5" key="1">
    <citation type="submission" date="2022-03" db="EMBL/GenBank/DDBJ databases">
        <title>Hymenobactersp. isolated from the air.</title>
        <authorList>
            <person name="Won M."/>
            <person name="Kwon S.-W."/>
        </authorList>
    </citation>
    <scope>NUCLEOTIDE SEQUENCE [LARGE SCALE GENOMIC DNA]</scope>
    <source>
        <strain evidence="4 5">KACC 21982</strain>
    </source>
</reference>
<evidence type="ECO:0000259" key="2">
    <source>
        <dbReference type="Pfam" id="PF03633"/>
    </source>
</evidence>
<evidence type="ECO:0000313" key="4">
    <source>
        <dbReference type="EMBL" id="UOG75961.1"/>
    </source>
</evidence>
<dbReference type="Pfam" id="PF22422">
    <property type="entry name" value="MGH1-like_GH"/>
    <property type="match status" value="1"/>
</dbReference>
<dbReference type="InterPro" id="IPR005194">
    <property type="entry name" value="Glyco_hydro_65_C"/>
</dbReference>
<feature type="chain" id="PRO_5046997221" evidence="1">
    <location>
        <begin position="23"/>
        <end position="522"/>
    </location>
</feature>
<dbReference type="EMBL" id="CP094669">
    <property type="protein sequence ID" value="UOG75961.1"/>
    <property type="molecule type" value="Genomic_DNA"/>
</dbReference>
<gene>
    <name evidence="4" type="ORF">MTX78_05015</name>
</gene>
<dbReference type="Proteomes" id="UP000831113">
    <property type="component" value="Chromosome"/>
</dbReference>
<organism evidence="4 5">
    <name type="scientific">Hymenobacter tibetensis</name>
    <dbReference type="NCBI Taxonomy" id="497967"/>
    <lineage>
        <taxon>Bacteria</taxon>
        <taxon>Pseudomonadati</taxon>
        <taxon>Bacteroidota</taxon>
        <taxon>Cytophagia</taxon>
        <taxon>Cytophagales</taxon>
        <taxon>Hymenobacteraceae</taxon>
        <taxon>Hymenobacter</taxon>
    </lineage>
</organism>
<dbReference type="SUPFAM" id="SSF48208">
    <property type="entry name" value="Six-hairpin glycosidases"/>
    <property type="match status" value="1"/>
</dbReference>
<dbReference type="Pfam" id="PF03633">
    <property type="entry name" value="Glyco_hydro_65C"/>
    <property type="match status" value="1"/>
</dbReference>